<evidence type="ECO:0000256" key="11">
    <source>
        <dbReference type="ARBA" id="ARBA00037847"/>
    </source>
</evidence>
<dbReference type="SUPFAM" id="SSF81573">
    <property type="entry name" value="F1F0 ATP synthase subunit B, membrane domain"/>
    <property type="match status" value="1"/>
</dbReference>
<comment type="caution">
    <text evidence="15">The sequence shown here is derived from an EMBL/GenBank/DDBJ whole genome shotgun (WGS) entry which is preliminary data.</text>
</comment>
<dbReference type="GO" id="GO:0045259">
    <property type="term" value="C:proton-transporting ATP synthase complex"/>
    <property type="evidence" value="ECO:0007669"/>
    <property type="project" value="UniProtKB-KW"/>
</dbReference>
<evidence type="ECO:0000256" key="7">
    <source>
        <dbReference type="ARBA" id="ARBA00023065"/>
    </source>
</evidence>
<keyword evidence="8 12" id="KW-0472">Membrane</keyword>
<dbReference type="CDD" id="cd06503">
    <property type="entry name" value="ATP-synt_Fo_b"/>
    <property type="match status" value="1"/>
</dbReference>
<evidence type="ECO:0000256" key="14">
    <source>
        <dbReference type="SAM" id="Coils"/>
    </source>
</evidence>
<evidence type="ECO:0000256" key="6">
    <source>
        <dbReference type="ARBA" id="ARBA00022989"/>
    </source>
</evidence>
<dbReference type="GO" id="GO:0046933">
    <property type="term" value="F:proton-transporting ATP synthase activity, rotational mechanism"/>
    <property type="evidence" value="ECO:0007669"/>
    <property type="project" value="UniProtKB-UniRule"/>
</dbReference>
<evidence type="ECO:0000256" key="10">
    <source>
        <dbReference type="ARBA" id="ARBA00025198"/>
    </source>
</evidence>
<dbReference type="InterPro" id="IPR002146">
    <property type="entry name" value="ATP_synth_b/b'su_bac/chlpt"/>
</dbReference>
<dbReference type="GO" id="GO:0005886">
    <property type="term" value="C:plasma membrane"/>
    <property type="evidence" value="ECO:0007669"/>
    <property type="project" value="UniProtKB-SubCell"/>
</dbReference>
<keyword evidence="6 12" id="KW-1133">Transmembrane helix</keyword>
<evidence type="ECO:0000256" key="9">
    <source>
        <dbReference type="ARBA" id="ARBA00023310"/>
    </source>
</evidence>
<keyword evidence="9 12" id="KW-0066">ATP synthesis</keyword>
<keyword evidence="2 12" id="KW-0813">Transport</keyword>
<comment type="similarity">
    <text evidence="1 12 13">Belongs to the ATPase B chain family.</text>
</comment>
<gene>
    <name evidence="12 15" type="primary">atpF</name>
    <name evidence="15" type="ORF">COV59_03090</name>
</gene>
<comment type="subunit">
    <text evidence="12">F-type ATPases have 2 components, F(1) - the catalytic core - and F(0) - the membrane proton channel. F(1) has five subunits: alpha(3), beta(3), gamma(1), delta(1), epsilon(1). F(0) has three main subunits: a(1), b(2) and c(10-14). The alpha and beta chains form an alternating ring which encloses part of the gamma chain. F(1) is attached to F(0) by a central stalk formed by the gamma and epsilon chains, while a peripheral stalk is formed by the delta and b chains.</text>
</comment>
<reference evidence="15 16" key="1">
    <citation type="submission" date="2017-09" db="EMBL/GenBank/DDBJ databases">
        <title>Depth-based differentiation of microbial function through sediment-hosted aquifers and enrichment of novel symbionts in the deep terrestrial subsurface.</title>
        <authorList>
            <person name="Probst A.J."/>
            <person name="Ladd B."/>
            <person name="Jarett J.K."/>
            <person name="Geller-Mcgrath D.E."/>
            <person name="Sieber C.M."/>
            <person name="Emerson J.B."/>
            <person name="Anantharaman K."/>
            <person name="Thomas B.C."/>
            <person name="Malmstrom R."/>
            <person name="Stieglmeier M."/>
            <person name="Klingl A."/>
            <person name="Woyke T."/>
            <person name="Ryan C.M."/>
            <person name="Banfield J.F."/>
        </authorList>
    </citation>
    <scope>NUCLEOTIDE SEQUENCE [LARGE SCALE GENOMIC DNA]</scope>
    <source>
        <strain evidence="15">CG11_big_fil_rev_8_21_14_0_20_39_34</strain>
    </source>
</reference>
<evidence type="ECO:0000256" key="4">
    <source>
        <dbReference type="ARBA" id="ARBA00022692"/>
    </source>
</evidence>
<comment type="function">
    <text evidence="10 12">F(1)F(0) ATP synthase produces ATP from ADP in the presence of a proton or sodium gradient. F-type ATPases consist of two structural domains, F(1) containing the extramembraneous catalytic core and F(0) containing the membrane proton channel, linked together by a central stalk and a peripheral stalk. During catalysis, ATP synthesis in the catalytic domain of F(1) is coupled via a rotary mechanism of the central stalk subunits to proton translocation.</text>
</comment>
<keyword evidence="4 12" id="KW-0812">Transmembrane</keyword>
<dbReference type="AlphaFoldDB" id="A0A2H0N5G4"/>
<feature type="transmembrane region" description="Helical" evidence="12">
    <location>
        <begin position="15"/>
        <end position="32"/>
    </location>
</feature>
<dbReference type="Pfam" id="PF00430">
    <property type="entry name" value="ATP-synt_B"/>
    <property type="match status" value="1"/>
</dbReference>
<name>A0A2H0N5G4_9BACT</name>
<dbReference type="Proteomes" id="UP000229600">
    <property type="component" value="Unassembled WGS sequence"/>
</dbReference>
<comment type="function">
    <text evidence="12">Component of the F(0) channel, it forms part of the peripheral stalk, linking F(1) to F(0).</text>
</comment>
<keyword evidence="3 12" id="KW-0138">CF(0)</keyword>
<dbReference type="GO" id="GO:0046961">
    <property type="term" value="F:proton-transporting ATPase activity, rotational mechanism"/>
    <property type="evidence" value="ECO:0007669"/>
    <property type="project" value="TreeGrafter"/>
</dbReference>
<sequence length="168" mass="19551">MNYILETLGKIGFEWHMGLFNLINFLVVFWLLKKFAFKPIMKVIDERQSKMTEGMENYEKSKTDLQMAEKKAQDIIDNAKVEANKIVENSHQQAVGAGEQMKKKAKEEIELLIAQAKKNIEIDRADMRDALRRETIELVVLAVEKIIHEKLNDKKDEKYIKDILASLK</sequence>
<keyword evidence="7 12" id="KW-0406">Ion transport</keyword>
<dbReference type="InterPro" id="IPR005864">
    <property type="entry name" value="ATP_synth_F0_bsu_bac"/>
</dbReference>
<dbReference type="InterPro" id="IPR028987">
    <property type="entry name" value="ATP_synth_B-like_membr_sf"/>
</dbReference>
<evidence type="ECO:0000256" key="3">
    <source>
        <dbReference type="ARBA" id="ARBA00022547"/>
    </source>
</evidence>
<accession>A0A2H0N5G4</accession>
<dbReference type="GO" id="GO:0012505">
    <property type="term" value="C:endomembrane system"/>
    <property type="evidence" value="ECO:0007669"/>
    <property type="project" value="UniProtKB-SubCell"/>
</dbReference>
<evidence type="ECO:0000256" key="12">
    <source>
        <dbReference type="HAMAP-Rule" id="MF_01398"/>
    </source>
</evidence>
<evidence type="ECO:0000256" key="2">
    <source>
        <dbReference type="ARBA" id="ARBA00022448"/>
    </source>
</evidence>
<dbReference type="InterPro" id="IPR050059">
    <property type="entry name" value="ATP_synthase_B_chain"/>
</dbReference>
<dbReference type="PANTHER" id="PTHR33445">
    <property type="entry name" value="ATP SYNTHASE SUBUNIT B', CHLOROPLASTIC"/>
    <property type="match status" value="1"/>
</dbReference>
<dbReference type="Gene3D" id="6.10.250.1580">
    <property type="match status" value="1"/>
</dbReference>
<dbReference type="NCBIfam" id="TIGR01144">
    <property type="entry name" value="ATP_synt_b"/>
    <property type="match status" value="1"/>
</dbReference>
<organism evidence="15 16">
    <name type="scientific">Candidatus Magasanikbacteria bacterium CG11_big_fil_rev_8_21_14_0_20_39_34</name>
    <dbReference type="NCBI Taxonomy" id="1974653"/>
    <lineage>
        <taxon>Bacteria</taxon>
        <taxon>Candidatus Magasanikiibacteriota</taxon>
    </lineage>
</organism>
<keyword evidence="14" id="KW-0175">Coiled coil</keyword>
<comment type="subcellular location">
    <subcellularLocation>
        <location evidence="12">Cell membrane</location>
        <topology evidence="12">Single-pass membrane protein</topology>
    </subcellularLocation>
    <subcellularLocation>
        <location evidence="11">Endomembrane system</location>
        <topology evidence="11">Single-pass membrane protein</topology>
    </subcellularLocation>
</comment>
<evidence type="ECO:0000313" key="16">
    <source>
        <dbReference type="Proteomes" id="UP000229600"/>
    </source>
</evidence>
<evidence type="ECO:0000256" key="13">
    <source>
        <dbReference type="RuleBase" id="RU003848"/>
    </source>
</evidence>
<keyword evidence="12" id="KW-1003">Cell membrane</keyword>
<dbReference type="PANTHER" id="PTHR33445:SF2">
    <property type="entry name" value="ATP SYNTHASE SUBUNIT B', CHLOROPLASTIC"/>
    <property type="match status" value="1"/>
</dbReference>
<proteinExistence type="inferred from homology"/>
<feature type="coiled-coil region" evidence="14">
    <location>
        <begin position="106"/>
        <end position="133"/>
    </location>
</feature>
<keyword evidence="5 12" id="KW-0375">Hydrogen ion transport</keyword>
<dbReference type="HAMAP" id="MF_01398">
    <property type="entry name" value="ATP_synth_b_bprime"/>
    <property type="match status" value="1"/>
</dbReference>
<dbReference type="EMBL" id="PCWN01000007">
    <property type="protein sequence ID" value="PIR04144.1"/>
    <property type="molecule type" value="Genomic_DNA"/>
</dbReference>
<evidence type="ECO:0000313" key="15">
    <source>
        <dbReference type="EMBL" id="PIR04144.1"/>
    </source>
</evidence>
<protein>
    <recommendedName>
        <fullName evidence="12">ATP synthase subunit b</fullName>
    </recommendedName>
    <alternativeName>
        <fullName evidence="12">ATP synthase F(0) sector subunit b</fullName>
    </alternativeName>
    <alternativeName>
        <fullName evidence="12">ATPase subunit I</fullName>
    </alternativeName>
    <alternativeName>
        <fullName evidence="12">F-type ATPase subunit b</fullName>
        <shortName evidence="12">F-ATPase subunit b</shortName>
    </alternativeName>
</protein>
<evidence type="ECO:0000256" key="5">
    <source>
        <dbReference type="ARBA" id="ARBA00022781"/>
    </source>
</evidence>
<evidence type="ECO:0000256" key="8">
    <source>
        <dbReference type="ARBA" id="ARBA00023136"/>
    </source>
</evidence>
<evidence type="ECO:0000256" key="1">
    <source>
        <dbReference type="ARBA" id="ARBA00005513"/>
    </source>
</evidence>